<organism evidence="13 14">
    <name type="scientific">Tistlia consotensis USBA 355</name>
    <dbReference type="NCBI Taxonomy" id="560819"/>
    <lineage>
        <taxon>Bacteria</taxon>
        <taxon>Pseudomonadati</taxon>
        <taxon>Pseudomonadota</taxon>
        <taxon>Alphaproteobacteria</taxon>
        <taxon>Rhodospirillales</taxon>
        <taxon>Rhodovibrionaceae</taxon>
        <taxon>Tistlia</taxon>
    </lineage>
</organism>
<dbReference type="NCBIfam" id="NF009201">
    <property type="entry name" value="PRK12549.1"/>
    <property type="match status" value="1"/>
</dbReference>
<evidence type="ECO:0000259" key="10">
    <source>
        <dbReference type="Pfam" id="PF01488"/>
    </source>
</evidence>
<comment type="function">
    <text evidence="9">Involved in the biosynthesis of the chorismate, which leads to the biosynthesis of aromatic amino acids. Catalyzes the reversible NADPH linked reduction of 3-dehydroshikimate (DHSA) to yield shikimate (SA).</text>
</comment>
<evidence type="ECO:0000259" key="11">
    <source>
        <dbReference type="Pfam" id="PF08501"/>
    </source>
</evidence>
<dbReference type="InterPro" id="IPR046346">
    <property type="entry name" value="Aminoacid_DH-like_N_sf"/>
</dbReference>
<feature type="domain" description="Quinate/shikimate 5-dehydrogenase/glutamyl-tRNA reductase" evidence="10">
    <location>
        <begin position="128"/>
        <end position="204"/>
    </location>
</feature>
<feature type="binding site" evidence="9">
    <location>
        <position position="232"/>
    </location>
    <ligand>
        <name>shikimate</name>
        <dbReference type="ChEBI" id="CHEBI:36208"/>
    </ligand>
</feature>
<dbReference type="Gene3D" id="3.40.50.720">
    <property type="entry name" value="NAD(P)-binding Rossmann-like Domain"/>
    <property type="match status" value="1"/>
</dbReference>
<feature type="binding site" evidence="9">
    <location>
        <begin position="22"/>
        <end position="24"/>
    </location>
    <ligand>
        <name>shikimate</name>
        <dbReference type="ChEBI" id="CHEBI:36208"/>
    </ligand>
</feature>
<dbReference type="SUPFAM" id="SSF51735">
    <property type="entry name" value="NAD(P)-binding Rossmann-fold domains"/>
    <property type="match status" value="1"/>
</dbReference>
<dbReference type="GO" id="GO:0050661">
    <property type="term" value="F:NADP binding"/>
    <property type="evidence" value="ECO:0007669"/>
    <property type="project" value="TreeGrafter"/>
</dbReference>
<dbReference type="GO" id="GO:0008652">
    <property type="term" value="P:amino acid biosynthetic process"/>
    <property type="evidence" value="ECO:0007669"/>
    <property type="project" value="UniProtKB-KW"/>
</dbReference>
<evidence type="ECO:0000256" key="8">
    <source>
        <dbReference type="ARBA" id="ARBA00060613"/>
    </source>
</evidence>
<dbReference type="PANTHER" id="PTHR21089">
    <property type="entry name" value="SHIKIMATE DEHYDROGENASE"/>
    <property type="match status" value="1"/>
</dbReference>
<dbReference type="STRING" id="560819.SAMN05428998_10339"/>
<feature type="binding site" evidence="9">
    <location>
        <position position="253"/>
    </location>
    <ligand>
        <name>NADP(+)</name>
        <dbReference type="ChEBI" id="CHEBI:58349"/>
    </ligand>
</feature>
<dbReference type="GO" id="GO:0009073">
    <property type="term" value="P:aromatic amino acid family biosynthetic process"/>
    <property type="evidence" value="ECO:0007669"/>
    <property type="project" value="UniProtKB-KW"/>
</dbReference>
<evidence type="ECO:0000256" key="7">
    <source>
        <dbReference type="ARBA" id="ARBA00049442"/>
    </source>
</evidence>
<comment type="subunit">
    <text evidence="9">Homodimer.</text>
</comment>
<keyword evidence="3 9" id="KW-0028">Amino-acid biosynthesis</keyword>
<keyword evidence="14" id="KW-1185">Reference proteome</keyword>
<dbReference type="EMBL" id="FWZX01000003">
    <property type="protein sequence ID" value="SMF02277.1"/>
    <property type="molecule type" value="Genomic_DNA"/>
</dbReference>
<dbReference type="NCBIfam" id="NF001319">
    <property type="entry name" value="PRK00258.3-3"/>
    <property type="match status" value="1"/>
</dbReference>
<evidence type="ECO:0000259" key="12">
    <source>
        <dbReference type="Pfam" id="PF18317"/>
    </source>
</evidence>
<dbReference type="SUPFAM" id="SSF53223">
    <property type="entry name" value="Aminoacid dehydrogenase-like, N-terminal domain"/>
    <property type="match status" value="1"/>
</dbReference>
<evidence type="ECO:0000256" key="4">
    <source>
        <dbReference type="ARBA" id="ARBA00022857"/>
    </source>
</evidence>
<dbReference type="HAMAP" id="MF_00222">
    <property type="entry name" value="Shikimate_DH_AroE"/>
    <property type="match status" value="1"/>
</dbReference>
<dbReference type="CDD" id="cd01065">
    <property type="entry name" value="NAD_bind_Shikimate_DH"/>
    <property type="match status" value="1"/>
</dbReference>
<comment type="similarity">
    <text evidence="9">Belongs to the shikimate dehydrogenase family.</text>
</comment>
<feature type="active site" description="Proton acceptor" evidence="9">
    <location>
        <position position="78"/>
    </location>
</feature>
<dbReference type="GO" id="GO:0005829">
    <property type="term" value="C:cytosol"/>
    <property type="evidence" value="ECO:0007669"/>
    <property type="project" value="TreeGrafter"/>
</dbReference>
<feature type="binding site" evidence="9">
    <location>
        <position position="230"/>
    </location>
    <ligand>
        <name>NADP(+)</name>
        <dbReference type="ChEBI" id="CHEBI:58349"/>
    </ligand>
</feature>
<dbReference type="PANTHER" id="PTHR21089:SF1">
    <property type="entry name" value="BIFUNCTIONAL 3-DEHYDROQUINATE DEHYDRATASE_SHIKIMATE DEHYDROGENASE, CHLOROPLASTIC"/>
    <property type="match status" value="1"/>
</dbReference>
<dbReference type="UniPathway" id="UPA00053">
    <property type="reaction ID" value="UER00087"/>
</dbReference>
<feature type="binding site" evidence="9">
    <location>
        <position position="114"/>
    </location>
    <ligand>
        <name>shikimate</name>
        <dbReference type="ChEBI" id="CHEBI:36208"/>
    </ligand>
</feature>
<dbReference type="AlphaFoldDB" id="A0A1Y6BB35"/>
<feature type="binding site" evidence="9">
    <location>
        <position position="74"/>
    </location>
    <ligand>
        <name>shikimate</name>
        <dbReference type="ChEBI" id="CHEBI:36208"/>
    </ligand>
</feature>
<feature type="binding site" evidence="9">
    <location>
        <position position="99"/>
    </location>
    <ligand>
        <name>shikimate</name>
        <dbReference type="ChEBI" id="CHEBI:36208"/>
    </ligand>
</feature>
<comment type="pathway">
    <text evidence="1 9">Metabolic intermediate biosynthesis; chorismate biosynthesis; chorismate from D-erythrose 4-phosphate and phosphoenolpyruvate: step 4/7.</text>
</comment>
<name>A0A1Y6BB35_9PROT</name>
<feature type="binding site" evidence="9">
    <location>
        <position position="260"/>
    </location>
    <ligand>
        <name>shikimate</name>
        <dbReference type="ChEBI" id="CHEBI:36208"/>
    </ligand>
</feature>
<dbReference type="GO" id="GO:0019632">
    <property type="term" value="P:shikimate metabolic process"/>
    <property type="evidence" value="ECO:0007669"/>
    <property type="project" value="TreeGrafter"/>
</dbReference>
<keyword evidence="5 9" id="KW-0560">Oxidoreductase</keyword>
<dbReference type="InterPro" id="IPR013708">
    <property type="entry name" value="Shikimate_DH-bd_N"/>
</dbReference>
<reference evidence="13 14" key="1">
    <citation type="submission" date="2017-04" db="EMBL/GenBank/DDBJ databases">
        <authorList>
            <person name="Afonso C.L."/>
            <person name="Miller P.J."/>
            <person name="Scott M.A."/>
            <person name="Spackman E."/>
            <person name="Goraichik I."/>
            <person name="Dimitrov K.M."/>
            <person name="Suarez D.L."/>
            <person name="Swayne D.E."/>
        </authorList>
    </citation>
    <scope>NUCLEOTIDE SEQUENCE [LARGE SCALE GENOMIC DNA]</scope>
    <source>
        <strain evidence="13 14">USBA 355</strain>
    </source>
</reference>
<evidence type="ECO:0000256" key="6">
    <source>
        <dbReference type="ARBA" id="ARBA00023141"/>
    </source>
</evidence>
<evidence type="ECO:0000256" key="2">
    <source>
        <dbReference type="ARBA" id="ARBA00012962"/>
    </source>
</evidence>
<accession>A0A1Y6BB35</accession>
<feature type="domain" description="SDH C-terminal" evidence="12">
    <location>
        <begin position="255"/>
        <end position="279"/>
    </location>
</feature>
<evidence type="ECO:0000256" key="3">
    <source>
        <dbReference type="ARBA" id="ARBA00022605"/>
    </source>
</evidence>
<feature type="binding site" evidence="9">
    <location>
        <begin position="138"/>
        <end position="142"/>
    </location>
    <ligand>
        <name>NADP(+)</name>
        <dbReference type="ChEBI" id="CHEBI:58349"/>
    </ligand>
</feature>
<dbReference type="Pfam" id="PF01488">
    <property type="entry name" value="Shikimate_DH"/>
    <property type="match status" value="1"/>
</dbReference>
<dbReference type="GO" id="GO:0009423">
    <property type="term" value="P:chorismate biosynthetic process"/>
    <property type="evidence" value="ECO:0007669"/>
    <property type="project" value="UniProtKB-UniRule"/>
</dbReference>
<evidence type="ECO:0000256" key="9">
    <source>
        <dbReference type="HAMAP-Rule" id="MF_00222"/>
    </source>
</evidence>
<dbReference type="InterPro" id="IPR022893">
    <property type="entry name" value="Shikimate_DH_fam"/>
</dbReference>
<feature type="domain" description="Shikimate dehydrogenase substrate binding N-terminal" evidence="11">
    <location>
        <begin position="14"/>
        <end position="101"/>
    </location>
</feature>
<dbReference type="FunFam" id="3.40.50.720:FF:000086">
    <property type="entry name" value="Quinate/shikimate dehydrogenase"/>
    <property type="match status" value="1"/>
</dbReference>
<evidence type="ECO:0000313" key="13">
    <source>
        <dbReference type="EMBL" id="SMF02277.1"/>
    </source>
</evidence>
<comment type="catalytic activity">
    <reaction evidence="7 9">
        <text>shikimate + NADP(+) = 3-dehydroshikimate + NADPH + H(+)</text>
        <dbReference type="Rhea" id="RHEA:17737"/>
        <dbReference type="ChEBI" id="CHEBI:15378"/>
        <dbReference type="ChEBI" id="CHEBI:16630"/>
        <dbReference type="ChEBI" id="CHEBI:36208"/>
        <dbReference type="ChEBI" id="CHEBI:57783"/>
        <dbReference type="ChEBI" id="CHEBI:58349"/>
        <dbReference type="EC" id="1.1.1.25"/>
    </reaction>
</comment>
<gene>
    <name evidence="9" type="primary">aroE</name>
    <name evidence="13" type="ORF">SAMN05428998_10339</name>
</gene>
<keyword evidence="6 9" id="KW-0057">Aromatic amino acid biosynthesis</keyword>
<evidence type="ECO:0000313" key="14">
    <source>
        <dbReference type="Proteomes" id="UP000192917"/>
    </source>
</evidence>
<evidence type="ECO:0000256" key="5">
    <source>
        <dbReference type="ARBA" id="ARBA00023002"/>
    </source>
</evidence>
<dbReference type="Gene3D" id="3.40.50.10860">
    <property type="entry name" value="Leucine Dehydrogenase, chain A, domain 1"/>
    <property type="match status" value="1"/>
</dbReference>
<dbReference type="Proteomes" id="UP000192917">
    <property type="component" value="Unassembled WGS sequence"/>
</dbReference>
<dbReference type="EC" id="1.1.1.25" evidence="2 9"/>
<evidence type="ECO:0000256" key="1">
    <source>
        <dbReference type="ARBA" id="ARBA00004871"/>
    </source>
</evidence>
<dbReference type="Pfam" id="PF18317">
    <property type="entry name" value="SDH_C"/>
    <property type="match status" value="1"/>
</dbReference>
<dbReference type="GO" id="GO:0004764">
    <property type="term" value="F:shikimate 3-dehydrogenase (NADP+) activity"/>
    <property type="evidence" value="ECO:0007669"/>
    <property type="project" value="UniProtKB-UniRule"/>
</dbReference>
<protein>
    <recommendedName>
        <fullName evidence="2 9">Shikimate dehydrogenase (NADP(+))</fullName>
        <shortName evidence="9">SDH</shortName>
        <ecNumber evidence="2 9">1.1.1.25</ecNumber>
    </recommendedName>
</protein>
<dbReference type="InterPro" id="IPR006151">
    <property type="entry name" value="Shikm_DH/Glu-tRNA_Rdtase"/>
</dbReference>
<proteinExistence type="inferred from homology"/>
<dbReference type="RefSeq" id="WP_085121495.1">
    <property type="nucleotide sequence ID" value="NZ_FWZX01000003.1"/>
</dbReference>
<comment type="caution">
    <text evidence="9">Lacks conserved residue(s) required for the propagation of feature annotation.</text>
</comment>
<dbReference type="InterPro" id="IPR036291">
    <property type="entry name" value="NAD(P)-bd_dom_sf"/>
</dbReference>
<comment type="pathway">
    <text evidence="8">Aromatic compound metabolism; 3,4-dihydroxybenzoate biosynthesis; 3-dehydroquinate from D-quinate (NAD(+) route).</text>
</comment>
<keyword evidence="4 9" id="KW-0521">NADP</keyword>
<dbReference type="InterPro" id="IPR041121">
    <property type="entry name" value="SDH_C"/>
</dbReference>
<dbReference type="Pfam" id="PF08501">
    <property type="entry name" value="Shikimate_dh_N"/>
    <property type="match status" value="1"/>
</dbReference>
<sequence length="285" mass="29962">MAAPADNRSYLVGLIGSGIGGSRSPALHESEAASQGLRYLYKLVDLQRLGGDAAILPRLLEAMELTGFTGTNVTHPCKHAVVPLLDQLSPAAAAIGAVNTVVFAEGRRSGHNTDCWGFAESFRRGLPDAEREVVVQLGAGGAGAAVAVAALDLGVRRLLIHDREAARADALVERLSARPGDATVERVDDLRSALAAADGLIHATPTGMAGHGGIALDPDLLHAGQWVADVVYVPLETELLKAARQRGCRTLDGGGMAVFQAVRAFELFTGIRPDAERMLHRFAEL</sequence>